<dbReference type="RefSeq" id="WP_011405942.1">
    <property type="nucleotide sequence ID" value="NZ_CATZNA010000097.1"/>
</dbReference>
<sequence>MITLGKLTKVKDLRKIWNNEARDFTPWLAQEENLEILSNEIGLDIELIETEAKIGSFNTDILAKDTYSDDIIIIENQLEQTDHDHLGKIITYASGHNANTIIWIVKEVREEHRQAIDWLNEHTDKDLNIFLIKIELWKIDDSSIAPKFNIISSPNNWTKTVKSSQSPRNNITDLKLTQLDYWTKFFEYLDNNDTPFNPRKPQPRHWYDLPIGNSLCHISLTMNSRKNALFNYIYIDDDKELFDYLSSQKDEIEKEMGITLDWKRLNNKKASIIEIKHDNIDPLNEENWDRMIKIHIRDAEKFYFTFKDRVKEYMNKE</sequence>
<accession>A0A328PZX6</accession>
<dbReference type="EMBL" id="NGJK01000017">
    <property type="protein sequence ID" value="RAP03542.1"/>
    <property type="molecule type" value="Genomic_DNA"/>
</dbReference>
<dbReference type="InterPro" id="IPR011856">
    <property type="entry name" value="tRNA_endonuc-like_dom_sf"/>
</dbReference>
<dbReference type="GeneID" id="3854960"/>
<dbReference type="Proteomes" id="UP000248557">
    <property type="component" value="Unassembled WGS sequence"/>
</dbReference>
<feature type="domain" description="DUF4268" evidence="1">
    <location>
        <begin position="178"/>
        <end position="309"/>
    </location>
</feature>
<protein>
    <recommendedName>
        <fullName evidence="1">DUF4268 domain-containing protein</fullName>
    </recommendedName>
</protein>
<name>A0A328PZX6_9EURY</name>
<reference evidence="2 3" key="1">
    <citation type="submission" date="2017-05" db="EMBL/GenBank/DDBJ databases">
        <title>Host range expansion of the Methanosphaera genus to humans and monogastric animals involves recent and extensive reduction in genome content.</title>
        <authorList>
            <person name="Hoedt E.C."/>
            <person name="Volmer J.G."/>
            <person name="Parks D.H."/>
            <person name="Rosewarne C.P."/>
            <person name="Denman S.E."/>
            <person name="Mcsweeney C.S."/>
            <person name="O Cuiv P."/>
            <person name="Hugenholtz P."/>
            <person name="Tyson G.W."/>
            <person name="Morrison M."/>
        </authorList>
    </citation>
    <scope>NUCLEOTIDE SEQUENCE [LARGE SCALE GENOMIC DNA]</scope>
    <source>
        <strain evidence="2 3">PA5</strain>
    </source>
</reference>
<evidence type="ECO:0000313" key="3">
    <source>
        <dbReference type="Proteomes" id="UP000248557"/>
    </source>
</evidence>
<proteinExistence type="predicted"/>
<dbReference type="Pfam" id="PF14088">
    <property type="entry name" value="DUF4268"/>
    <property type="match status" value="1"/>
</dbReference>
<comment type="caution">
    <text evidence="2">The sequence shown here is derived from an EMBL/GenBank/DDBJ whole genome shotgun (WGS) entry which is preliminary data.</text>
</comment>
<dbReference type="Gene3D" id="3.40.1350.10">
    <property type="match status" value="1"/>
</dbReference>
<dbReference type="InterPro" id="IPR025364">
    <property type="entry name" value="DUF4268"/>
</dbReference>
<dbReference type="GO" id="GO:0003676">
    <property type="term" value="F:nucleic acid binding"/>
    <property type="evidence" value="ECO:0007669"/>
    <property type="project" value="InterPro"/>
</dbReference>
<organism evidence="2 3">
    <name type="scientific">Methanosphaera stadtmanae</name>
    <dbReference type="NCBI Taxonomy" id="2317"/>
    <lineage>
        <taxon>Archaea</taxon>
        <taxon>Methanobacteriati</taxon>
        <taxon>Methanobacteriota</taxon>
        <taxon>Methanomada group</taxon>
        <taxon>Methanobacteria</taxon>
        <taxon>Methanobacteriales</taxon>
        <taxon>Methanobacteriaceae</taxon>
        <taxon>Methanosphaera</taxon>
    </lineage>
</organism>
<evidence type="ECO:0000259" key="1">
    <source>
        <dbReference type="Pfam" id="PF14088"/>
    </source>
</evidence>
<gene>
    <name evidence="2" type="ORF">CA615_01690</name>
</gene>
<evidence type="ECO:0000313" key="2">
    <source>
        <dbReference type="EMBL" id="RAP03542.1"/>
    </source>
</evidence>
<dbReference type="AlphaFoldDB" id="A0A328PZX6"/>